<dbReference type="SUPFAM" id="SSF160527">
    <property type="entry name" value="V-type ATPase subunit E-like"/>
    <property type="match status" value="1"/>
</dbReference>
<dbReference type="STRING" id="39492.ERS852540_00099"/>
<dbReference type="AlphaFoldDB" id="A0A174Z495"/>
<organism evidence="5 6">
    <name type="scientific">[Eubacterium] siraeum</name>
    <dbReference type="NCBI Taxonomy" id="39492"/>
    <lineage>
        <taxon>Bacteria</taxon>
        <taxon>Bacillati</taxon>
        <taxon>Bacillota</taxon>
        <taxon>Clostridia</taxon>
        <taxon>Eubacteriales</taxon>
        <taxon>Oscillospiraceae</taxon>
        <taxon>Oscillospiraceae incertae sedis</taxon>
    </lineage>
</organism>
<feature type="compositionally biased region" description="Basic and acidic residues" evidence="4">
    <location>
        <begin position="39"/>
        <end position="50"/>
    </location>
</feature>
<reference evidence="5 6" key="1">
    <citation type="submission" date="2015-09" db="EMBL/GenBank/DDBJ databases">
        <authorList>
            <consortium name="Pathogen Informatics"/>
        </authorList>
    </citation>
    <scope>NUCLEOTIDE SEQUENCE [LARGE SCALE GENOMIC DNA]</scope>
    <source>
        <strain evidence="5 6">2789STDY5834928</strain>
    </source>
</reference>
<dbReference type="Gene3D" id="1.20.5.620">
    <property type="entry name" value="F1F0 ATP synthase subunit B, membrane domain"/>
    <property type="match status" value="1"/>
</dbReference>
<evidence type="ECO:0000256" key="3">
    <source>
        <dbReference type="ARBA" id="ARBA00023065"/>
    </source>
</evidence>
<dbReference type="EMBL" id="CZBY01000001">
    <property type="protein sequence ID" value="CUQ80737.1"/>
    <property type="molecule type" value="Genomic_DNA"/>
</dbReference>
<protein>
    <submittedName>
        <fullName evidence="5">V-type ATP synthase subunit E</fullName>
    </submittedName>
</protein>
<dbReference type="GO" id="GO:0046961">
    <property type="term" value="F:proton-transporting ATPase activity, rotational mechanism"/>
    <property type="evidence" value="ECO:0007669"/>
    <property type="project" value="InterPro"/>
</dbReference>
<dbReference type="Proteomes" id="UP000095662">
    <property type="component" value="Unassembled WGS sequence"/>
</dbReference>
<keyword evidence="2" id="KW-0813">Transport</keyword>
<dbReference type="InterPro" id="IPR038495">
    <property type="entry name" value="ATPase_E_C"/>
</dbReference>
<keyword evidence="3" id="KW-0406">Ion transport</keyword>
<gene>
    <name evidence="5" type="ORF">ERS852540_00099</name>
</gene>
<name>A0A174Z495_9FIRM</name>
<sequence>MPEVQDRIEKLGNSILSDAQKKAEEIISKAQQQADELTEQAREQYRRSEENEVALDRQKTHTLYAKELSKSDFAAHKSVLAHRCGLVDSLFEDIKNKLEEFAKSDKYSGFMTALAEKADKEQAFSKDCVINVGRNDKRLADDIAQKYGIGVAVDRNIELGGLSVYYPSENIYIDYTLDLALEQERKAFVAGHGELSL</sequence>
<comment type="similarity">
    <text evidence="1">Belongs to the V-ATPase E subunit family.</text>
</comment>
<dbReference type="InterPro" id="IPR002842">
    <property type="entry name" value="ATPase_V1_Esu"/>
</dbReference>
<dbReference type="OrthoDB" id="1725377at2"/>
<evidence type="ECO:0000256" key="1">
    <source>
        <dbReference type="ARBA" id="ARBA00005901"/>
    </source>
</evidence>
<evidence type="ECO:0000313" key="5">
    <source>
        <dbReference type="EMBL" id="CUQ80737.1"/>
    </source>
</evidence>
<evidence type="ECO:0000313" key="6">
    <source>
        <dbReference type="Proteomes" id="UP000095662"/>
    </source>
</evidence>
<proteinExistence type="inferred from homology"/>
<feature type="region of interest" description="Disordered" evidence="4">
    <location>
        <begin position="30"/>
        <end position="50"/>
    </location>
</feature>
<accession>A0A174Z495</accession>
<dbReference type="Gene3D" id="3.30.2320.30">
    <property type="entry name" value="ATP synthase, E subunit, C-terminal"/>
    <property type="match status" value="1"/>
</dbReference>
<evidence type="ECO:0000256" key="2">
    <source>
        <dbReference type="ARBA" id="ARBA00022448"/>
    </source>
</evidence>
<dbReference type="GO" id="GO:0033178">
    <property type="term" value="C:proton-transporting two-sector ATPase complex, catalytic domain"/>
    <property type="evidence" value="ECO:0007669"/>
    <property type="project" value="InterPro"/>
</dbReference>
<evidence type="ECO:0000256" key="4">
    <source>
        <dbReference type="SAM" id="MobiDB-lite"/>
    </source>
</evidence>
<dbReference type="Pfam" id="PF01991">
    <property type="entry name" value="vATP-synt_E"/>
    <property type="match status" value="1"/>
</dbReference>